<keyword evidence="3" id="KW-0547">Nucleotide-binding</keyword>
<reference evidence="8" key="1">
    <citation type="submission" date="2021-01" db="EMBL/GenBank/DDBJ databases">
        <authorList>
            <person name="Corre E."/>
            <person name="Pelletier E."/>
            <person name="Niang G."/>
            <person name="Scheremetjew M."/>
            <person name="Finn R."/>
            <person name="Kale V."/>
            <person name="Holt S."/>
            <person name="Cochrane G."/>
            <person name="Meng A."/>
            <person name="Brown T."/>
            <person name="Cohen L."/>
        </authorList>
    </citation>
    <scope>NUCLEOTIDE SEQUENCE</scope>
    <source>
        <strain evidence="8">CCMP644</strain>
    </source>
</reference>
<proteinExistence type="predicted"/>
<evidence type="ECO:0000256" key="6">
    <source>
        <dbReference type="ARBA" id="ARBA00023239"/>
    </source>
</evidence>
<dbReference type="InterPro" id="IPR029787">
    <property type="entry name" value="Nucleotide_cyclase"/>
</dbReference>
<dbReference type="GO" id="GO:0000166">
    <property type="term" value="F:nucleotide binding"/>
    <property type="evidence" value="ECO:0007669"/>
    <property type="project" value="UniProtKB-KW"/>
</dbReference>
<evidence type="ECO:0000256" key="1">
    <source>
        <dbReference type="ARBA" id="ARBA00004370"/>
    </source>
</evidence>
<dbReference type="AlphaFoldDB" id="A0A7S1DG93"/>
<keyword evidence="6" id="KW-0456">Lyase</keyword>
<dbReference type="GO" id="GO:0004383">
    <property type="term" value="F:guanylate cyclase activity"/>
    <property type="evidence" value="ECO:0007669"/>
    <property type="project" value="TreeGrafter"/>
</dbReference>
<dbReference type="PANTHER" id="PTHR11920">
    <property type="entry name" value="GUANYLYL CYCLASE"/>
    <property type="match status" value="1"/>
</dbReference>
<dbReference type="PROSITE" id="PS50125">
    <property type="entry name" value="GUANYLATE_CYCLASE_2"/>
    <property type="match status" value="1"/>
</dbReference>
<keyword evidence="4" id="KW-1133">Transmembrane helix</keyword>
<accession>A0A7S1DG93</accession>
<protein>
    <recommendedName>
        <fullName evidence="7">Guanylate cyclase domain-containing protein</fullName>
    </recommendedName>
</protein>
<dbReference type="Gene3D" id="3.30.70.1230">
    <property type="entry name" value="Nucleotide cyclase"/>
    <property type="match status" value="1"/>
</dbReference>
<keyword evidence="2" id="KW-0812">Transmembrane</keyword>
<evidence type="ECO:0000256" key="5">
    <source>
        <dbReference type="ARBA" id="ARBA00023136"/>
    </source>
</evidence>
<gene>
    <name evidence="8" type="ORF">HAND00432_LOCUS750</name>
</gene>
<sequence>MGVDHGKINISYMHTTNKLVPTISIFGDCVNTAARMEQTCLPSLVHLTKAAAERLVHERAKAPTIPPHQYFGEDADVEVPYDIIVVKSKGEVATAWLDTSTREFADMKERQKE</sequence>
<dbReference type="Pfam" id="PF00211">
    <property type="entry name" value="Guanylate_cyc"/>
    <property type="match status" value="1"/>
</dbReference>
<evidence type="ECO:0000313" key="8">
    <source>
        <dbReference type="EMBL" id="CAD8946232.1"/>
    </source>
</evidence>
<keyword evidence="5" id="KW-0472">Membrane</keyword>
<dbReference type="GO" id="GO:0001653">
    <property type="term" value="F:peptide receptor activity"/>
    <property type="evidence" value="ECO:0007669"/>
    <property type="project" value="TreeGrafter"/>
</dbReference>
<dbReference type="EMBL" id="HBFX01001322">
    <property type="protein sequence ID" value="CAD8946232.1"/>
    <property type="molecule type" value="Transcribed_RNA"/>
</dbReference>
<dbReference type="GO" id="GO:0005886">
    <property type="term" value="C:plasma membrane"/>
    <property type="evidence" value="ECO:0007669"/>
    <property type="project" value="TreeGrafter"/>
</dbReference>
<dbReference type="SUPFAM" id="SSF55073">
    <property type="entry name" value="Nucleotide cyclase"/>
    <property type="match status" value="1"/>
</dbReference>
<name>A0A7S1DG93_HEMAN</name>
<organism evidence="8">
    <name type="scientific">Hemiselmis andersenii</name>
    <name type="common">Cryptophyte alga</name>
    <dbReference type="NCBI Taxonomy" id="464988"/>
    <lineage>
        <taxon>Eukaryota</taxon>
        <taxon>Cryptophyceae</taxon>
        <taxon>Cryptomonadales</taxon>
        <taxon>Hemiselmidaceae</taxon>
        <taxon>Hemiselmis</taxon>
    </lineage>
</organism>
<dbReference type="GO" id="GO:0035556">
    <property type="term" value="P:intracellular signal transduction"/>
    <property type="evidence" value="ECO:0007669"/>
    <property type="project" value="InterPro"/>
</dbReference>
<feature type="domain" description="Guanylate cyclase" evidence="7">
    <location>
        <begin position="1"/>
        <end position="37"/>
    </location>
</feature>
<dbReference type="InterPro" id="IPR001054">
    <property type="entry name" value="A/G_cyclase"/>
</dbReference>
<dbReference type="GO" id="GO:0004016">
    <property type="term" value="F:adenylate cyclase activity"/>
    <property type="evidence" value="ECO:0007669"/>
    <property type="project" value="TreeGrafter"/>
</dbReference>
<evidence type="ECO:0000256" key="2">
    <source>
        <dbReference type="ARBA" id="ARBA00022692"/>
    </source>
</evidence>
<dbReference type="PANTHER" id="PTHR11920:SF335">
    <property type="entry name" value="GUANYLATE CYCLASE"/>
    <property type="match status" value="1"/>
</dbReference>
<evidence type="ECO:0000256" key="3">
    <source>
        <dbReference type="ARBA" id="ARBA00022741"/>
    </source>
</evidence>
<comment type="subcellular location">
    <subcellularLocation>
        <location evidence="1">Membrane</location>
    </subcellularLocation>
</comment>
<evidence type="ECO:0000256" key="4">
    <source>
        <dbReference type="ARBA" id="ARBA00022989"/>
    </source>
</evidence>
<dbReference type="InterPro" id="IPR050401">
    <property type="entry name" value="Cyclic_nucleotide_synthase"/>
</dbReference>
<dbReference type="GO" id="GO:0007168">
    <property type="term" value="P:receptor guanylyl cyclase signaling pathway"/>
    <property type="evidence" value="ECO:0007669"/>
    <property type="project" value="TreeGrafter"/>
</dbReference>
<evidence type="ECO:0000259" key="7">
    <source>
        <dbReference type="PROSITE" id="PS50125"/>
    </source>
</evidence>